<dbReference type="InterPro" id="IPR000169">
    <property type="entry name" value="Pept_cys_AS"/>
</dbReference>
<dbReference type="SUPFAM" id="SSF54001">
    <property type="entry name" value="Cysteine proteinases"/>
    <property type="match status" value="1"/>
</dbReference>
<evidence type="ECO:0000256" key="7">
    <source>
        <dbReference type="SAM" id="SignalP"/>
    </source>
</evidence>
<keyword evidence="2" id="KW-0645">Protease</keyword>
<feature type="chain" id="PRO_5013288421" evidence="7">
    <location>
        <begin position="16"/>
        <end position="331"/>
    </location>
</feature>
<dbReference type="SMART" id="SM00848">
    <property type="entry name" value="Inhibitor_I29"/>
    <property type="match status" value="1"/>
</dbReference>
<dbReference type="PANTHER" id="PTHR12411">
    <property type="entry name" value="CYSTEINE PROTEASE FAMILY C1-RELATED"/>
    <property type="match status" value="1"/>
</dbReference>
<reference evidence="10" key="1">
    <citation type="submission" date="2007-08" db="EMBL/GenBank/DDBJ databases">
        <authorList>
            <person name="Ler C.L."/>
            <person name="Tan C.L."/>
            <person name="Chew F.T."/>
        </authorList>
    </citation>
    <scope>NUCLEOTIDE SEQUENCE</scope>
</reference>
<name>A7UNU3_ACASI</name>
<organism evidence="10">
    <name type="scientific">Acarus siro</name>
    <name type="common">Flour mite</name>
    <name type="synonym">Tyroglyphus farinae</name>
    <dbReference type="NCBI Taxonomy" id="66546"/>
    <lineage>
        <taxon>Eukaryota</taxon>
        <taxon>Metazoa</taxon>
        <taxon>Ecdysozoa</taxon>
        <taxon>Arthropoda</taxon>
        <taxon>Chelicerata</taxon>
        <taxon>Arachnida</taxon>
        <taxon>Acari</taxon>
        <taxon>Acariformes</taxon>
        <taxon>Sarcoptiformes</taxon>
        <taxon>Astigmata</taxon>
        <taxon>Acaroidea</taxon>
        <taxon>Acaridae</taxon>
        <taxon>Acarinae</taxon>
        <taxon>Acarus</taxon>
    </lineage>
</organism>
<dbReference type="PROSITE" id="PS00640">
    <property type="entry name" value="THIOL_PROTEASE_ASN"/>
    <property type="match status" value="1"/>
</dbReference>
<sequence length="331" mass="37339">MRFFLLLCLFALSHSSPLTEPEITTFEQFKAVFGKVYATPEEESIRRANFEASLKWIQENDRKDGGAHLAVNQFADLGANESVGVNLTARRGEAFFEAVTIHVTPEGNLPETFDWRSKLGPIENQGRCGACWAFASLATVEAAFAIKYNTHIRLSKQELVECTRESDHTPYENSGCQGGYSWEALKYVQVTGVVEEAAYPYEAKDNQACYDSHLRSEKRYHINAFHRLQMAAPDESIMTVLKTHGPVAVDIDADHNGFKHYKSGVIRLTRGGTTEVNHVINIVGWGRENGLDYWLIRNSWGTHWGEAGYGKVERHHNNMGINHFVSFPVFH</sequence>
<evidence type="ECO:0000256" key="6">
    <source>
        <dbReference type="ARBA" id="ARBA00023157"/>
    </source>
</evidence>
<keyword evidence="5" id="KW-0865">Zymogen</keyword>
<keyword evidence="6" id="KW-1015">Disulfide bond</keyword>
<dbReference type="EMBL" id="EU092651">
    <property type="protein sequence ID" value="ABU50820.1"/>
    <property type="molecule type" value="mRNA"/>
</dbReference>
<dbReference type="InterPro" id="IPR013128">
    <property type="entry name" value="Peptidase_C1A"/>
</dbReference>
<dbReference type="PRINTS" id="PR00705">
    <property type="entry name" value="PAPAIN"/>
</dbReference>
<feature type="signal peptide" evidence="7">
    <location>
        <begin position="1"/>
        <end position="15"/>
    </location>
</feature>
<keyword evidence="4" id="KW-0788">Thiol protease</keyword>
<dbReference type="InterPro" id="IPR013201">
    <property type="entry name" value="Prot_inhib_I29"/>
</dbReference>
<dbReference type="InterPro" id="IPR038765">
    <property type="entry name" value="Papain-like_cys_pep_sf"/>
</dbReference>
<evidence type="ECO:0000256" key="2">
    <source>
        <dbReference type="ARBA" id="ARBA00022670"/>
    </source>
</evidence>
<dbReference type="AlphaFoldDB" id="A7UNU3"/>
<dbReference type="GO" id="GO:0006508">
    <property type="term" value="P:proteolysis"/>
    <property type="evidence" value="ECO:0007669"/>
    <property type="project" value="UniProtKB-KW"/>
</dbReference>
<proteinExistence type="evidence at transcript level"/>
<dbReference type="PROSITE" id="PS00139">
    <property type="entry name" value="THIOL_PROTEASE_CYS"/>
    <property type="match status" value="1"/>
</dbReference>
<evidence type="ECO:0000256" key="5">
    <source>
        <dbReference type="ARBA" id="ARBA00023145"/>
    </source>
</evidence>
<feature type="domain" description="Peptidase C1A papain C-terminal" evidence="8">
    <location>
        <begin position="109"/>
        <end position="329"/>
    </location>
</feature>
<keyword evidence="3" id="KW-0378">Hydrolase</keyword>
<evidence type="ECO:0000259" key="9">
    <source>
        <dbReference type="SMART" id="SM00848"/>
    </source>
</evidence>
<dbReference type="InterPro" id="IPR025661">
    <property type="entry name" value="Pept_asp_AS"/>
</dbReference>
<dbReference type="CDD" id="cd02248">
    <property type="entry name" value="Peptidase_C1A"/>
    <property type="match status" value="1"/>
</dbReference>
<evidence type="ECO:0000256" key="1">
    <source>
        <dbReference type="ARBA" id="ARBA00008455"/>
    </source>
</evidence>
<dbReference type="InterPro" id="IPR039417">
    <property type="entry name" value="Peptidase_C1A_papain-like"/>
</dbReference>
<dbReference type="Pfam" id="PF08246">
    <property type="entry name" value="Inhibitor_I29"/>
    <property type="match status" value="1"/>
</dbReference>
<comment type="similarity">
    <text evidence="1">Belongs to the peptidase C1 family.</text>
</comment>
<dbReference type="Gene3D" id="3.90.70.10">
    <property type="entry name" value="Cysteine proteinases"/>
    <property type="match status" value="1"/>
</dbReference>
<dbReference type="SMART" id="SM00645">
    <property type="entry name" value="Pept_C1"/>
    <property type="match status" value="1"/>
</dbReference>
<feature type="domain" description="Cathepsin propeptide inhibitor" evidence="9">
    <location>
        <begin position="26"/>
        <end position="82"/>
    </location>
</feature>
<dbReference type="GO" id="GO:0008234">
    <property type="term" value="F:cysteine-type peptidase activity"/>
    <property type="evidence" value="ECO:0007669"/>
    <property type="project" value="UniProtKB-KW"/>
</dbReference>
<evidence type="ECO:0000256" key="4">
    <source>
        <dbReference type="ARBA" id="ARBA00022807"/>
    </source>
</evidence>
<dbReference type="InterPro" id="IPR000668">
    <property type="entry name" value="Peptidase_C1A_C"/>
</dbReference>
<keyword evidence="7" id="KW-0732">Signal</keyword>
<evidence type="ECO:0000259" key="8">
    <source>
        <dbReference type="SMART" id="SM00645"/>
    </source>
</evidence>
<accession>A7UNU3</accession>
<dbReference type="Pfam" id="PF00112">
    <property type="entry name" value="Peptidase_C1"/>
    <property type="match status" value="1"/>
</dbReference>
<evidence type="ECO:0000256" key="3">
    <source>
        <dbReference type="ARBA" id="ARBA00022801"/>
    </source>
</evidence>
<protein>
    <submittedName>
        <fullName evidence="10">Aca s 1 allergen</fullName>
    </submittedName>
</protein>
<evidence type="ECO:0000313" key="10">
    <source>
        <dbReference type="EMBL" id="ABU50820.1"/>
    </source>
</evidence>